<protein>
    <recommendedName>
        <fullName evidence="3">TonB dependent receptor</fullName>
    </recommendedName>
</protein>
<organism evidence="1 2">
    <name type="scientific">Fodinibius salicampi</name>
    <dbReference type="NCBI Taxonomy" id="1920655"/>
    <lineage>
        <taxon>Bacteria</taxon>
        <taxon>Pseudomonadati</taxon>
        <taxon>Balneolota</taxon>
        <taxon>Balneolia</taxon>
        <taxon>Balneolales</taxon>
        <taxon>Balneolaceae</taxon>
        <taxon>Fodinibius</taxon>
    </lineage>
</organism>
<reference evidence="1 2" key="1">
    <citation type="submission" date="2021-11" db="EMBL/GenBank/DDBJ databases">
        <title>Aliifidinibius sp. nov., a new bacterium isolated from saline soil.</title>
        <authorList>
            <person name="Galisteo C."/>
            <person name="De La Haba R."/>
            <person name="Sanchez-Porro C."/>
            <person name="Ventosa A."/>
        </authorList>
    </citation>
    <scope>NUCLEOTIDE SEQUENCE [LARGE SCALE GENOMIC DNA]</scope>
    <source>
        <strain evidence="1 2">KACC 190600</strain>
    </source>
</reference>
<evidence type="ECO:0000313" key="1">
    <source>
        <dbReference type="EMBL" id="MCW9713136.1"/>
    </source>
</evidence>
<evidence type="ECO:0000313" key="2">
    <source>
        <dbReference type="Proteomes" id="UP001207337"/>
    </source>
</evidence>
<comment type="caution">
    <text evidence="1">The sequence shown here is derived from an EMBL/GenBank/DDBJ whole genome shotgun (WGS) entry which is preliminary data.</text>
</comment>
<name>A0ABT3PZ80_9BACT</name>
<keyword evidence="2" id="KW-1185">Reference proteome</keyword>
<sequence>MDGIPIRYPGAGGCSCTGFIRVKENEPAGQFYGPVFQGIDDDGKWILSNEMDHQKIGNGLPTSFLGWSHSVHFRNLKVDLLVRGIFGHDLISVTRMLYENRNIGTHNILKSTPKNLDDFNTWSSDYLKLDNLTFSYHFPQNRNRILKEARIFVSVDNLLTITKYSGVDPSARLTNQSSFSQYNVMGPGIDPPSTWLDSRTFMAGLDLYF</sequence>
<dbReference type="EMBL" id="JAJNDC010000002">
    <property type="protein sequence ID" value="MCW9713136.1"/>
    <property type="molecule type" value="Genomic_DNA"/>
</dbReference>
<gene>
    <name evidence="1" type="ORF">LQ318_09490</name>
</gene>
<proteinExistence type="predicted"/>
<accession>A0ABT3PZ80</accession>
<dbReference type="Proteomes" id="UP001207337">
    <property type="component" value="Unassembled WGS sequence"/>
</dbReference>
<dbReference type="RefSeq" id="WP_265789646.1">
    <property type="nucleotide sequence ID" value="NZ_BAABRS010000002.1"/>
</dbReference>
<evidence type="ECO:0008006" key="3">
    <source>
        <dbReference type="Google" id="ProtNLM"/>
    </source>
</evidence>